<dbReference type="PROSITE" id="PS01167">
    <property type="entry name" value="RIBOSOMAL_L17"/>
    <property type="match status" value="1"/>
</dbReference>
<sequence length="242" mass="26288">MRHGKKDNHLGRTASHRKAMLSNMASSLIIHKRIETTLAKAKELRGYVEPLLTKAKEDTTHNRRVVFSYLNDKESVKELFGNVSDKIANRPGGYTRIIKLGNRLGDAAEVAMIELVDFNDALLLANADKPAKTRRSRRGGKKAAAPAAEVVAEGDDLKKIEGVGPKIADILTEGGIATFAQLAASTPEAIQELLEKAGPQYNAHSPATWPAQAQLAADGKWDELKKLQDELDGGRETDTASE</sequence>
<dbReference type="PANTHER" id="PTHR14413:SF16">
    <property type="entry name" value="LARGE RIBOSOMAL SUBUNIT PROTEIN BL17M"/>
    <property type="match status" value="1"/>
</dbReference>
<accession>A0A316AK13</accession>
<evidence type="ECO:0000256" key="2">
    <source>
        <dbReference type="ARBA" id="ARBA00022980"/>
    </source>
</evidence>
<evidence type="ECO:0000256" key="5">
    <source>
        <dbReference type="RuleBase" id="RU000660"/>
    </source>
</evidence>
<dbReference type="OrthoDB" id="9809073at2"/>
<name>A0A316AK13_9BACT</name>
<evidence type="ECO:0000256" key="4">
    <source>
        <dbReference type="HAMAP-Rule" id="MF_01368"/>
    </source>
</evidence>
<proteinExistence type="inferred from homology"/>
<dbReference type="Pfam" id="PF14520">
    <property type="entry name" value="HHH_5"/>
    <property type="match status" value="1"/>
</dbReference>
<evidence type="ECO:0000313" key="6">
    <source>
        <dbReference type="EMBL" id="PWJ57698.1"/>
    </source>
</evidence>
<dbReference type="EMBL" id="QGDT01000006">
    <property type="protein sequence ID" value="PWJ57698.1"/>
    <property type="molecule type" value="Genomic_DNA"/>
</dbReference>
<dbReference type="AlphaFoldDB" id="A0A316AK13"/>
<dbReference type="InterPro" id="IPR036373">
    <property type="entry name" value="Ribosomal_bL17_sf"/>
</dbReference>
<comment type="caution">
    <text evidence="6">The sequence shown here is derived from an EMBL/GenBank/DDBJ whole genome shotgun (WGS) entry which is preliminary data.</text>
</comment>
<dbReference type="InterPro" id="IPR047859">
    <property type="entry name" value="Ribosomal_bL17_CS"/>
</dbReference>
<dbReference type="RefSeq" id="WP_109674853.1">
    <property type="nucleotide sequence ID" value="NZ_QGDT01000006.1"/>
</dbReference>
<dbReference type="PANTHER" id="PTHR14413">
    <property type="entry name" value="RIBOSOMAL PROTEIN L17"/>
    <property type="match status" value="1"/>
</dbReference>
<evidence type="ECO:0000313" key="7">
    <source>
        <dbReference type="Proteomes" id="UP000245880"/>
    </source>
</evidence>
<protein>
    <recommendedName>
        <fullName evidence="4">Large ribosomal subunit protein bL17</fullName>
    </recommendedName>
</protein>
<dbReference type="Gene3D" id="1.10.150.20">
    <property type="entry name" value="5' to 3' exonuclease, C-terminal subdomain"/>
    <property type="match status" value="1"/>
</dbReference>
<dbReference type="SUPFAM" id="SSF64263">
    <property type="entry name" value="Prokaryotic ribosomal protein L17"/>
    <property type="match status" value="1"/>
</dbReference>
<dbReference type="InterPro" id="IPR000456">
    <property type="entry name" value="Ribosomal_bL17"/>
</dbReference>
<dbReference type="GO" id="GO:0003735">
    <property type="term" value="F:structural constituent of ribosome"/>
    <property type="evidence" value="ECO:0007669"/>
    <property type="project" value="InterPro"/>
</dbReference>
<keyword evidence="3 4" id="KW-0687">Ribonucleoprotein</keyword>
<keyword evidence="7" id="KW-1185">Reference proteome</keyword>
<dbReference type="GO" id="GO:0022625">
    <property type="term" value="C:cytosolic large ribosomal subunit"/>
    <property type="evidence" value="ECO:0007669"/>
    <property type="project" value="TreeGrafter"/>
</dbReference>
<organism evidence="6 7">
    <name type="scientific">Dyadobacter jejuensis</name>
    <dbReference type="NCBI Taxonomy" id="1082580"/>
    <lineage>
        <taxon>Bacteria</taxon>
        <taxon>Pseudomonadati</taxon>
        <taxon>Bacteroidota</taxon>
        <taxon>Cytophagia</taxon>
        <taxon>Cytophagales</taxon>
        <taxon>Spirosomataceae</taxon>
        <taxon>Dyadobacter</taxon>
    </lineage>
</organism>
<dbReference type="NCBIfam" id="TIGR00059">
    <property type="entry name" value="L17"/>
    <property type="match status" value="1"/>
</dbReference>
<dbReference type="GO" id="GO:0006412">
    <property type="term" value="P:translation"/>
    <property type="evidence" value="ECO:0007669"/>
    <property type="project" value="UniProtKB-UniRule"/>
</dbReference>
<comment type="subunit">
    <text evidence="4">Part of the 50S ribosomal subunit. Contacts protein L32.</text>
</comment>
<dbReference type="HAMAP" id="MF_01368">
    <property type="entry name" value="Ribosomal_bL17"/>
    <property type="match status" value="1"/>
</dbReference>
<reference evidence="6 7" key="1">
    <citation type="submission" date="2018-03" db="EMBL/GenBank/DDBJ databases">
        <title>Genomic Encyclopedia of Archaeal and Bacterial Type Strains, Phase II (KMG-II): from individual species to whole genera.</title>
        <authorList>
            <person name="Goeker M."/>
        </authorList>
    </citation>
    <scope>NUCLEOTIDE SEQUENCE [LARGE SCALE GENOMIC DNA]</scope>
    <source>
        <strain evidence="6 7">DSM 100346</strain>
    </source>
</reference>
<keyword evidence="2 4" id="KW-0689">Ribosomal protein</keyword>
<comment type="similarity">
    <text evidence="1 4 5">Belongs to the bacterial ribosomal protein bL17 family.</text>
</comment>
<evidence type="ECO:0000256" key="1">
    <source>
        <dbReference type="ARBA" id="ARBA00008777"/>
    </source>
</evidence>
<dbReference type="FunFam" id="3.90.1030.10:FF:000001">
    <property type="entry name" value="50S ribosomal protein L17"/>
    <property type="match status" value="1"/>
</dbReference>
<evidence type="ECO:0000256" key="3">
    <source>
        <dbReference type="ARBA" id="ARBA00023274"/>
    </source>
</evidence>
<dbReference type="Proteomes" id="UP000245880">
    <property type="component" value="Unassembled WGS sequence"/>
</dbReference>
<gene>
    <name evidence="4" type="primary">rplQ</name>
    <name evidence="6" type="ORF">CLV98_106170</name>
</gene>
<dbReference type="Pfam" id="PF01196">
    <property type="entry name" value="Ribosomal_L17"/>
    <property type="match status" value="1"/>
</dbReference>
<dbReference type="Gene3D" id="3.90.1030.10">
    <property type="entry name" value="Ribosomal protein L17"/>
    <property type="match status" value="1"/>
</dbReference>